<gene>
    <name evidence="3" type="ORF">PR001_g30363</name>
    <name evidence="2" type="ORF">PR002_g30530</name>
</gene>
<dbReference type="EMBL" id="QXFV01006774">
    <property type="protein sequence ID" value="KAE8960506.1"/>
    <property type="molecule type" value="Genomic_DNA"/>
</dbReference>
<feature type="transmembrane region" description="Helical" evidence="1">
    <location>
        <begin position="58"/>
        <end position="85"/>
    </location>
</feature>
<dbReference type="EMBL" id="QXFU01007010">
    <property type="protein sequence ID" value="KAE8959480.1"/>
    <property type="molecule type" value="Genomic_DNA"/>
</dbReference>
<reference evidence="4 5" key="1">
    <citation type="submission" date="2018-09" db="EMBL/GenBank/DDBJ databases">
        <title>Genomic investigation of the strawberry pathogen Phytophthora fragariae indicates pathogenicity is determined by transcriptional variation in three key races.</title>
        <authorList>
            <person name="Adams T.M."/>
            <person name="Armitage A.D."/>
            <person name="Sobczyk M.K."/>
            <person name="Bates H.J."/>
            <person name="Dunwell J.M."/>
            <person name="Nellist C.F."/>
            <person name="Harrison R.J."/>
        </authorList>
    </citation>
    <scope>NUCLEOTIDE SEQUENCE [LARGE SCALE GENOMIC DNA]</scope>
    <source>
        <strain evidence="3 4">SCRP249</strain>
        <strain evidence="2 5">SCRP324</strain>
    </source>
</reference>
<name>A0A6A3GQY7_9STRA</name>
<sequence length="106" mass="12138">MLAKLDLVVDLLELVVTSPLLVGMSLVSLEVKLPVLEVTLLELTFLVEWLVPYLELDFVLFLPAVAVEMSWMALIELILKGWLVLLRAIMLRVKQSCMVYRQPMLR</sequence>
<keyword evidence="1" id="KW-0812">Transmembrane</keyword>
<organism evidence="2 5">
    <name type="scientific">Phytophthora rubi</name>
    <dbReference type="NCBI Taxonomy" id="129364"/>
    <lineage>
        <taxon>Eukaryota</taxon>
        <taxon>Sar</taxon>
        <taxon>Stramenopiles</taxon>
        <taxon>Oomycota</taxon>
        <taxon>Peronosporomycetes</taxon>
        <taxon>Peronosporales</taxon>
        <taxon>Peronosporaceae</taxon>
        <taxon>Phytophthora</taxon>
    </lineage>
</organism>
<dbReference type="Proteomes" id="UP000429607">
    <property type="component" value="Unassembled WGS sequence"/>
</dbReference>
<evidence type="ECO:0000313" key="2">
    <source>
        <dbReference type="EMBL" id="KAE8959480.1"/>
    </source>
</evidence>
<comment type="caution">
    <text evidence="2">The sequence shown here is derived from an EMBL/GenBank/DDBJ whole genome shotgun (WGS) entry which is preliminary data.</text>
</comment>
<proteinExistence type="predicted"/>
<dbReference type="AlphaFoldDB" id="A0A6A3GQY7"/>
<evidence type="ECO:0000313" key="5">
    <source>
        <dbReference type="Proteomes" id="UP000435112"/>
    </source>
</evidence>
<keyword evidence="1" id="KW-0472">Membrane</keyword>
<evidence type="ECO:0000256" key="1">
    <source>
        <dbReference type="SAM" id="Phobius"/>
    </source>
</evidence>
<dbReference type="Proteomes" id="UP000435112">
    <property type="component" value="Unassembled WGS sequence"/>
</dbReference>
<accession>A0A6A3GQY7</accession>
<evidence type="ECO:0000313" key="4">
    <source>
        <dbReference type="Proteomes" id="UP000429607"/>
    </source>
</evidence>
<evidence type="ECO:0000313" key="3">
    <source>
        <dbReference type="EMBL" id="KAE8960506.1"/>
    </source>
</evidence>
<feature type="transmembrane region" description="Helical" evidence="1">
    <location>
        <begin position="7"/>
        <end position="27"/>
    </location>
</feature>
<protein>
    <submittedName>
        <fullName evidence="2">Uncharacterized protein</fullName>
    </submittedName>
</protein>
<keyword evidence="1" id="KW-1133">Transmembrane helix</keyword>